<keyword evidence="1" id="KW-1133">Transmembrane helix</keyword>
<evidence type="ECO:0000313" key="4">
    <source>
        <dbReference type="Proteomes" id="UP001589838"/>
    </source>
</evidence>
<feature type="domain" description="Phosphatidic acid phosphatase type 2/haloperoxidase" evidence="2">
    <location>
        <begin position="88"/>
        <end position="200"/>
    </location>
</feature>
<dbReference type="RefSeq" id="WP_335962130.1">
    <property type="nucleotide sequence ID" value="NZ_JAXBLX010000024.1"/>
</dbReference>
<accession>A0ABV6KEL7</accession>
<dbReference type="EMBL" id="JBHLUX010000035">
    <property type="protein sequence ID" value="MFC0471485.1"/>
    <property type="molecule type" value="Genomic_DNA"/>
</dbReference>
<dbReference type="InterPro" id="IPR036938">
    <property type="entry name" value="PAP2/HPO_sf"/>
</dbReference>
<dbReference type="SMART" id="SM00014">
    <property type="entry name" value="acidPPc"/>
    <property type="match status" value="1"/>
</dbReference>
<feature type="transmembrane region" description="Helical" evidence="1">
    <location>
        <begin position="9"/>
        <end position="28"/>
    </location>
</feature>
<name>A0ABV6KEL7_9BACI</name>
<keyword evidence="1" id="KW-0472">Membrane</keyword>
<evidence type="ECO:0000256" key="1">
    <source>
        <dbReference type="SAM" id="Phobius"/>
    </source>
</evidence>
<protein>
    <submittedName>
        <fullName evidence="3">Phosphatase PAP2 family protein</fullName>
    </submittedName>
</protein>
<dbReference type="SUPFAM" id="SSF48317">
    <property type="entry name" value="Acid phosphatase/Vanadium-dependent haloperoxidase"/>
    <property type="match status" value="1"/>
</dbReference>
<dbReference type="Proteomes" id="UP001589838">
    <property type="component" value="Unassembled WGS sequence"/>
</dbReference>
<comment type="caution">
    <text evidence="3">The sequence shown here is derived from an EMBL/GenBank/DDBJ whole genome shotgun (WGS) entry which is preliminary data.</text>
</comment>
<dbReference type="CDD" id="cd03392">
    <property type="entry name" value="PAP2_like_2"/>
    <property type="match status" value="1"/>
</dbReference>
<reference evidence="3 4" key="1">
    <citation type="submission" date="2024-09" db="EMBL/GenBank/DDBJ databases">
        <authorList>
            <person name="Sun Q."/>
            <person name="Mori K."/>
        </authorList>
    </citation>
    <scope>NUCLEOTIDE SEQUENCE [LARGE SCALE GENOMIC DNA]</scope>
    <source>
        <strain evidence="3 4">NCAIM B.02610</strain>
    </source>
</reference>
<evidence type="ECO:0000259" key="2">
    <source>
        <dbReference type="SMART" id="SM00014"/>
    </source>
</evidence>
<gene>
    <name evidence="3" type="ORF">ACFFHM_13535</name>
</gene>
<keyword evidence="4" id="KW-1185">Reference proteome</keyword>
<evidence type="ECO:0000313" key="3">
    <source>
        <dbReference type="EMBL" id="MFC0471485.1"/>
    </source>
</evidence>
<feature type="transmembrane region" description="Helical" evidence="1">
    <location>
        <begin position="55"/>
        <end position="78"/>
    </location>
</feature>
<dbReference type="PANTHER" id="PTHR14969">
    <property type="entry name" value="SPHINGOSINE-1-PHOSPHATE PHOSPHOHYDROLASE"/>
    <property type="match status" value="1"/>
</dbReference>
<feature type="transmembrane region" description="Helical" evidence="1">
    <location>
        <begin position="90"/>
        <end position="109"/>
    </location>
</feature>
<keyword evidence="1" id="KW-0812">Transmembrane</keyword>
<dbReference type="Pfam" id="PF01569">
    <property type="entry name" value="PAP2"/>
    <property type="match status" value="1"/>
</dbReference>
<feature type="transmembrane region" description="Helical" evidence="1">
    <location>
        <begin position="159"/>
        <end position="179"/>
    </location>
</feature>
<organism evidence="3 4">
    <name type="scientific">Halalkalibacter kiskunsagensis</name>
    <dbReference type="NCBI Taxonomy" id="1548599"/>
    <lineage>
        <taxon>Bacteria</taxon>
        <taxon>Bacillati</taxon>
        <taxon>Bacillota</taxon>
        <taxon>Bacilli</taxon>
        <taxon>Bacillales</taxon>
        <taxon>Bacillaceae</taxon>
        <taxon>Halalkalibacter</taxon>
    </lineage>
</organism>
<dbReference type="Gene3D" id="1.20.144.10">
    <property type="entry name" value="Phosphatidic acid phosphatase type 2/haloperoxidase"/>
    <property type="match status" value="2"/>
</dbReference>
<feature type="transmembrane region" description="Helical" evidence="1">
    <location>
        <begin position="185"/>
        <end position="206"/>
    </location>
</feature>
<dbReference type="PANTHER" id="PTHR14969:SF13">
    <property type="entry name" value="AT30094P"/>
    <property type="match status" value="1"/>
</dbReference>
<feature type="transmembrane region" description="Helical" evidence="1">
    <location>
        <begin position="129"/>
        <end position="147"/>
    </location>
</feature>
<proteinExistence type="predicted"/>
<dbReference type="InterPro" id="IPR000326">
    <property type="entry name" value="PAP2/HPO"/>
</dbReference>
<sequence>MNRQLLLKLILLGIIPLLGFIVVTYFVVTERVLPFDENIIKIVLTFEHPIVTKGMLMMSFIGNTWPVIIISFIFILIIYKVYRKRHEVTLFIFVLIGSTVLNQLLKYWLKRERPVFDPIVTESGFSYPSGHSMAALSLYGIITFLFWRHIPTSLGRKLLIAFTAFMILSIGFSRIYLRVHFPTDVIGAYLLSGFWLFITIWFYQYLQEKQYNEQK</sequence>